<sequence length="38" mass="4009">MTTPVPRPTAPVRTSRRAAPSSPSPTAVRAVRPRGAVR</sequence>
<feature type="compositionally biased region" description="Low complexity" evidence="1">
    <location>
        <begin position="10"/>
        <end position="30"/>
    </location>
</feature>
<reference evidence="2 3" key="1">
    <citation type="submission" date="2018-06" db="EMBL/GenBank/DDBJ databases">
        <authorList>
            <consortium name="Pathogen Informatics"/>
            <person name="Doyle S."/>
        </authorList>
    </citation>
    <scope>NUCLEOTIDE SEQUENCE [LARGE SCALE GENOMIC DNA]</scope>
    <source>
        <strain evidence="2 3">NCTC7807</strain>
    </source>
</reference>
<gene>
    <name evidence="2" type="ORF">NCTC7807_04590</name>
</gene>
<name>A0A380P5M8_STRGR</name>
<dbReference type="EMBL" id="UHID01000007">
    <property type="protein sequence ID" value="SUP60519.1"/>
    <property type="molecule type" value="Genomic_DNA"/>
</dbReference>
<feature type="region of interest" description="Disordered" evidence="1">
    <location>
        <begin position="1"/>
        <end position="38"/>
    </location>
</feature>
<evidence type="ECO:0000313" key="3">
    <source>
        <dbReference type="Proteomes" id="UP000254150"/>
    </source>
</evidence>
<evidence type="ECO:0000256" key="1">
    <source>
        <dbReference type="SAM" id="MobiDB-lite"/>
    </source>
</evidence>
<protein>
    <submittedName>
        <fullName evidence="2">Uncharacterized protein</fullName>
    </submittedName>
</protein>
<proteinExistence type="predicted"/>
<dbReference type="Proteomes" id="UP000254150">
    <property type="component" value="Unassembled WGS sequence"/>
</dbReference>
<organism evidence="2 3">
    <name type="scientific">Streptomyces griseus</name>
    <dbReference type="NCBI Taxonomy" id="1911"/>
    <lineage>
        <taxon>Bacteria</taxon>
        <taxon>Bacillati</taxon>
        <taxon>Actinomycetota</taxon>
        <taxon>Actinomycetes</taxon>
        <taxon>Kitasatosporales</taxon>
        <taxon>Streptomycetaceae</taxon>
        <taxon>Streptomyces</taxon>
    </lineage>
</organism>
<dbReference type="AlphaFoldDB" id="A0A380P5M8"/>
<evidence type="ECO:0000313" key="2">
    <source>
        <dbReference type="EMBL" id="SUP60519.1"/>
    </source>
</evidence>
<accession>A0A380P5M8</accession>